<keyword evidence="2" id="KW-1185">Reference proteome</keyword>
<feature type="compositionally biased region" description="Polar residues" evidence="1">
    <location>
        <begin position="73"/>
        <end position="91"/>
    </location>
</feature>
<reference evidence="3" key="1">
    <citation type="submission" date="2025-08" db="UniProtKB">
        <authorList>
            <consortium name="RefSeq"/>
        </authorList>
    </citation>
    <scope>IDENTIFICATION</scope>
</reference>
<dbReference type="RefSeq" id="XP_022138866.1">
    <property type="nucleotide sequence ID" value="XM_022283174.1"/>
</dbReference>
<name>A0A6J1CAY8_MOMCH</name>
<dbReference type="KEGG" id="mcha:111009930"/>
<gene>
    <name evidence="3" type="primary">LOC111009930</name>
</gene>
<evidence type="ECO:0000256" key="1">
    <source>
        <dbReference type="SAM" id="MobiDB-lite"/>
    </source>
</evidence>
<protein>
    <submittedName>
        <fullName evidence="3">Uncharacterized protein LOC111009930</fullName>
    </submittedName>
</protein>
<organism evidence="2 3">
    <name type="scientific">Momordica charantia</name>
    <name type="common">Bitter gourd</name>
    <name type="synonym">Balsam pear</name>
    <dbReference type="NCBI Taxonomy" id="3673"/>
    <lineage>
        <taxon>Eukaryota</taxon>
        <taxon>Viridiplantae</taxon>
        <taxon>Streptophyta</taxon>
        <taxon>Embryophyta</taxon>
        <taxon>Tracheophyta</taxon>
        <taxon>Spermatophyta</taxon>
        <taxon>Magnoliopsida</taxon>
        <taxon>eudicotyledons</taxon>
        <taxon>Gunneridae</taxon>
        <taxon>Pentapetalae</taxon>
        <taxon>rosids</taxon>
        <taxon>fabids</taxon>
        <taxon>Cucurbitales</taxon>
        <taxon>Cucurbitaceae</taxon>
        <taxon>Momordiceae</taxon>
        <taxon>Momordica</taxon>
    </lineage>
</organism>
<evidence type="ECO:0000313" key="2">
    <source>
        <dbReference type="Proteomes" id="UP000504603"/>
    </source>
</evidence>
<proteinExistence type="predicted"/>
<evidence type="ECO:0000313" key="3">
    <source>
        <dbReference type="RefSeq" id="XP_022138866.1"/>
    </source>
</evidence>
<feature type="compositionally biased region" description="Basic and acidic residues" evidence="1">
    <location>
        <begin position="101"/>
        <end position="119"/>
    </location>
</feature>
<dbReference type="AlphaFoldDB" id="A0A6J1CAY8"/>
<feature type="region of interest" description="Disordered" evidence="1">
    <location>
        <begin position="71"/>
        <end position="126"/>
    </location>
</feature>
<dbReference type="Proteomes" id="UP000504603">
    <property type="component" value="Unplaced"/>
</dbReference>
<sequence>MAAEGDVWMFREMLREKSRSWYDLREMLEYWTDDDLREMMEDWLHLEQLHSRSSNPLRYLRSYCRSRSRQHYLKSTSTQHPQCYSRSMSRSPQRRYSRSMSRTEDNAITRSHPQVEGRDPIGWNPVIKTEPNIEECSTVRSHRGHVYPIIKTEPSTWS</sequence>
<dbReference type="GeneID" id="111009930"/>
<accession>A0A6J1CAY8</accession>